<feature type="non-terminal residue" evidence="2">
    <location>
        <position position="261"/>
    </location>
</feature>
<gene>
    <name evidence="2" type="ORF">S01H1_50649</name>
</gene>
<sequence length="261" mass="30361">NFKVVGPDEVLTTTYLRWGVKETATQKAPLFSRGVKVCRFGEGLPIFPKKELFWQLPPPLVYTYKIDFTQPQEFVAHMMFAAPIDSLYKKGLQLLAGAYGGYYEVVEVDFSFIVNDRESWIKYDYDGKGTKRLARDVASLVDEWRGELLVPHESPLLDLEDEEEMEEVFYGSYFKKLWDEGRMEEIIKSQIFRSPMVTYQYGTYSERIGPGIDLILRSLESEKVKVKNSNLSRLEKEEKLAEIEDFKNQIEKIKEDTLEMA</sequence>
<proteinExistence type="predicted"/>
<keyword evidence="1" id="KW-0175">Coiled coil</keyword>
<dbReference type="AlphaFoldDB" id="X0VF38"/>
<protein>
    <submittedName>
        <fullName evidence="2">Uncharacterized protein</fullName>
    </submittedName>
</protein>
<feature type="coiled-coil region" evidence="1">
    <location>
        <begin position="224"/>
        <end position="256"/>
    </location>
</feature>
<accession>X0VF38</accession>
<comment type="caution">
    <text evidence="2">The sequence shown here is derived from an EMBL/GenBank/DDBJ whole genome shotgun (WGS) entry which is preliminary data.</text>
</comment>
<dbReference type="EMBL" id="BARS01032642">
    <property type="protein sequence ID" value="GAG16844.1"/>
    <property type="molecule type" value="Genomic_DNA"/>
</dbReference>
<reference evidence="2" key="1">
    <citation type="journal article" date="2014" name="Front. Microbiol.">
        <title>High frequency of phylogenetically diverse reductive dehalogenase-homologous genes in deep subseafloor sedimentary metagenomes.</title>
        <authorList>
            <person name="Kawai M."/>
            <person name="Futagami T."/>
            <person name="Toyoda A."/>
            <person name="Takaki Y."/>
            <person name="Nishi S."/>
            <person name="Hori S."/>
            <person name="Arai W."/>
            <person name="Tsubouchi T."/>
            <person name="Morono Y."/>
            <person name="Uchiyama I."/>
            <person name="Ito T."/>
            <person name="Fujiyama A."/>
            <person name="Inagaki F."/>
            <person name="Takami H."/>
        </authorList>
    </citation>
    <scope>NUCLEOTIDE SEQUENCE</scope>
    <source>
        <strain evidence="2">Expedition CK06-06</strain>
    </source>
</reference>
<name>X0VF38_9ZZZZ</name>
<evidence type="ECO:0000313" key="2">
    <source>
        <dbReference type="EMBL" id="GAG16844.1"/>
    </source>
</evidence>
<evidence type="ECO:0000256" key="1">
    <source>
        <dbReference type="SAM" id="Coils"/>
    </source>
</evidence>
<feature type="non-terminal residue" evidence="2">
    <location>
        <position position="1"/>
    </location>
</feature>
<organism evidence="2">
    <name type="scientific">marine sediment metagenome</name>
    <dbReference type="NCBI Taxonomy" id="412755"/>
    <lineage>
        <taxon>unclassified sequences</taxon>
        <taxon>metagenomes</taxon>
        <taxon>ecological metagenomes</taxon>
    </lineage>
</organism>